<keyword evidence="1" id="KW-0812">Transmembrane</keyword>
<feature type="transmembrane region" description="Helical" evidence="1">
    <location>
        <begin position="67"/>
        <end position="86"/>
    </location>
</feature>
<dbReference type="RefSeq" id="WP_378262711.1">
    <property type="nucleotide sequence ID" value="NZ_JBHSIT010000013.1"/>
</dbReference>
<sequence>MWLRLAIALDRVRPRHVIQRIRLNWPYYTLTFFVVLPLWYMAASLAWRSHLYSFRGGSPSPDQLKVFLTFIGGGLATAVTMYGALLTRAHNMREHRSLQLKAVLDSLGTLPPSSSPERMSAVFSAMVLLGQQRVALRALDPAVRKGTLEMATATWVIDQVLTSADSRKPLDGGRVDDQAAVEAAILLSNYAQQGRLTADEDGGYCFADHFMRNWNRTLPHDARLWILRAISHMLLSRDKNWWSVSGRIPDFPTYTLLRCAAGDLEPVVRATAAVPLGVILDCFRAPAEGPKRDLYDEADRVRRKRRTTAAASRVSEVDRDLAARIAKRWSDGSAGAG</sequence>
<keyword evidence="1" id="KW-0472">Membrane</keyword>
<evidence type="ECO:0000313" key="2">
    <source>
        <dbReference type="EMBL" id="MFC4912611.1"/>
    </source>
</evidence>
<keyword evidence="3" id="KW-1185">Reference proteome</keyword>
<dbReference type="Proteomes" id="UP001595872">
    <property type="component" value="Unassembled WGS sequence"/>
</dbReference>
<reference evidence="3" key="1">
    <citation type="journal article" date="2019" name="Int. J. Syst. Evol. Microbiol.">
        <title>The Global Catalogue of Microorganisms (GCM) 10K type strain sequencing project: providing services to taxonomists for standard genome sequencing and annotation.</title>
        <authorList>
            <consortium name="The Broad Institute Genomics Platform"/>
            <consortium name="The Broad Institute Genome Sequencing Center for Infectious Disease"/>
            <person name="Wu L."/>
            <person name="Ma J."/>
        </authorList>
    </citation>
    <scope>NUCLEOTIDE SEQUENCE [LARGE SCALE GENOMIC DNA]</scope>
    <source>
        <strain evidence="3">KLKA75</strain>
    </source>
</reference>
<accession>A0ABV9U9V3</accession>
<evidence type="ECO:0000256" key="1">
    <source>
        <dbReference type="SAM" id="Phobius"/>
    </source>
</evidence>
<gene>
    <name evidence="2" type="ORF">ACFPCY_35295</name>
</gene>
<organism evidence="2 3">
    <name type="scientific">Actinomadura gamaensis</name>
    <dbReference type="NCBI Taxonomy" id="1763541"/>
    <lineage>
        <taxon>Bacteria</taxon>
        <taxon>Bacillati</taxon>
        <taxon>Actinomycetota</taxon>
        <taxon>Actinomycetes</taxon>
        <taxon>Streptosporangiales</taxon>
        <taxon>Thermomonosporaceae</taxon>
        <taxon>Actinomadura</taxon>
    </lineage>
</organism>
<name>A0ABV9U9V3_9ACTN</name>
<keyword evidence="1" id="KW-1133">Transmembrane helix</keyword>
<dbReference type="EMBL" id="JBHSIT010000013">
    <property type="protein sequence ID" value="MFC4912611.1"/>
    <property type="molecule type" value="Genomic_DNA"/>
</dbReference>
<proteinExistence type="predicted"/>
<evidence type="ECO:0000313" key="3">
    <source>
        <dbReference type="Proteomes" id="UP001595872"/>
    </source>
</evidence>
<feature type="transmembrane region" description="Helical" evidence="1">
    <location>
        <begin position="25"/>
        <end position="47"/>
    </location>
</feature>
<comment type="caution">
    <text evidence="2">The sequence shown here is derived from an EMBL/GenBank/DDBJ whole genome shotgun (WGS) entry which is preliminary data.</text>
</comment>
<protein>
    <submittedName>
        <fullName evidence="2">Uncharacterized protein</fullName>
    </submittedName>
</protein>